<evidence type="ECO:0008006" key="3">
    <source>
        <dbReference type="Google" id="ProtNLM"/>
    </source>
</evidence>
<keyword evidence="2" id="KW-1185">Reference proteome</keyword>
<accession>A0A6G1GPI1</accession>
<dbReference type="AlphaFoldDB" id="A0A6G1GPI1"/>
<name>A0A6G1GPI1_9PEZI</name>
<reference evidence="1" key="1">
    <citation type="journal article" date="2020" name="Stud. Mycol.">
        <title>101 Dothideomycetes genomes: a test case for predicting lifestyles and emergence of pathogens.</title>
        <authorList>
            <person name="Haridas S."/>
            <person name="Albert R."/>
            <person name="Binder M."/>
            <person name="Bloem J."/>
            <person name="Labutti K."/>
            <person name="Salamov A."/>
            <person name="Andreopoulos B."/>
            <person name="Baker S."/>
            <person name="Barry K."/>
            <person name="Bills G."/>
            <person name="Bluhm B."/>
            <person name="Cannon C."/>
            <person name="Castanera R."/>
            <person name="Culley D."/>
            <person name="Daum C."/>
            <person name="Ezra D."/>
            <person name="Gonzalez J."/>
            <person name="Henrissat B."/>
            <person name="Kuo A."/>
            <person name="Liang C."/>
            <person name="Lipzen A."/>
            <person name="Lutzoni F."/>
            <person name="Magnuson J."/>
            <person name="Mondo S."/>
            <person name="Nolan M."/>
            <person name="Ohm R."/>
            <person name="Pangilinan J."/>
            <person name="Park H.-J."/>
            <person name="Ramirez L."/>
            <person name="Alfaro M."/>
            <person name="Sun H."/>
            <person name="Tritt A."/>
            <person name="Yoshinaga Y."/>
            <person name="Zwiers L.-H."/>
            <person name="Turgeon B."/>
            <person name="Goodwin S."/>
            <person name="Spatafora J."/>
            <person name="Crous P."/>
            <person name="Grigoriev I."/>
        </authorList>
    </citation>
    <scope>NUCLEOTIDE SEQUENCE</scope>
    <source>
        <strain evidence="1">CBS 113979</strain>
    </source>
</reference>
<dbReference type="Proteomes" id="UP000800041">
    <property type="component" value="Unassembled WGS sequence"/>
</dbReference>
<sequence>MDADQRAPSSHQMEAPSLIRDWDMDIYMDMYVLFSYRSASVLFSHCSPKPSPGKKKRMSSPEKPLSYINEDFFNVPIDHDVLARAIPLSTTHSTLPFEADLGELDKLPVELLTEILLDIDLAALYAFRSQNRLALSVVDQIPEYKTIITAAPVVLRTALGTKCTTMTCRELYTALCSTKCSECNENAGFIYLPLCKRTCFFCLASDSDRIPNRQLMRSKYRGININEEAELMEKLGFDDSTISQVPTYTPLPGTVPPEYKTPFDAEEYMEPVLADLSIAEQTSMNLHDTPEQLHEAVYESRRKSWTVLSTRPHTTPKFRCPKDRRQRHFERFLRRAVPPRVFASISFTSYTFAITVFAPWIDPASGHSTWPLSCTRCRKIAVHPDSRYLIMSGPRSGWARRCYAQHPLRVFTATSLSEHEITCSERDVPAYPPGDSSIVVPADIELNGPCRTCFAENRYLNNLRRQFGGKEMERILRGRVGKIFVPGYCNGRGGRNDYGHSAGCYQG</sequence>
<evidence type="ECO:0000313" key="2">
    <source>
        <dbReference type="Proteomes" id="UP000800041"/>
    </source>
</evidence>
<dbReference type="EMBL" id="ML977181">
    <property type="protein sequence ID" value="KAF1982724.1"/>
    <property type="molecule type" value="Genomic_DNA"/>
</dbReference>
<organism evidence="1 2">
    <name type="scientific">Aulographum hederae CBS 113979</name>
    <dbReference type="NCBI Taxonomy" id="1176131"/>
    <lineage>
        <taxon>Eukaryota</taxon>
        <taxon>Fungi</taxon>
        <taxon>Dikarya</taxon>
        <taxon>Ascomycota</taxon>
        <taxon>Pezizomycotina</taxon>
        <taxon>Dothideomycetes</taxon>
        <taxon>Pleosporomycetidae</taxon>
        <taxon>Aulographales</taxon>
        <taxon>Aulographaceae</taxon>
    </lineage>
</organism>
<gene>
    <name evidence="1" type="ORF">K402DRAFT_397255</name>
</gene>
<dbReference type="OrthoDB" id="2687876at2759"/>
<proteinExistence type="predicted"/>
<evidence type="ECO:0000313" key="1">
    <source>
        <dbReference type="EMBL" id="KAF1982724.1"/>
    </source>
</evidence>
<protein>
    <recommendedName>
        <fullName evidence="3">F-box domain-containing protein</fullName>
    </recommendedName>
</protein>